<reference evidence="2 3" key="1">
    <citation type="submission" date="2016-03" db="EMBL/GenBank/DDBJ databases">
        <title>Trachymyrmex septentrionalis WGS genome.</title>
        <authorList>
            <person name="Nygaard S."/>
            <person name="Hu H."/>
            <person name="Boomsma J."/>
            <person name="Zhang G."/>
        </authorList>
    </citation>
    <scope>NUCLEOTIDE SEQUENCE [LARGE SCALE GENOMIC DNA]</scope>
    <source>
        <strain evidence="2">Tsep2-gDNA-1</strain>
        <tissue evidence="2">Whole body</tissue>
    </source>
</reference>
<feature type="domain" description="Peptidase M1 membrane alanine aminopeptidase" evidence="1">
    <location>
        <begin position="2"/>
        <end position="61"/>
    </location>
</feature>
<comment type="caution">
    <text evidence="2">The sequence shown here is derived from an EMBL/GenBank/DDBJ whole genome shotgun (WGS) entry which is preliminary data.</text>
</comment>
<accession>A0A151K3F3</accession>
<dbReference type="InterPro" id="IPR027268">
    <property type="entry name" value="Peptidase_M4/M1_CTD_sf"/>
</dbReference>
<dbReference type="Proteomes" id="UP000078541">
    <property type="component" value="Unassembled WGS sequence"/>
</dbReference>
<dbReference type="GO" id="GO:0004177">
    <property type="term" value="F:aminopeptidase activity"/>
    <property type="evidence" value="ECO:0007669"/>
    <property type="project" value="UniProtKB-KW"/>
</dbReference>
<evidence type="ECO:0000313" key="2">
    <source>
        <dbReference type="EMBL" id="KYN50646.1"/>
    </source>
</evidence>
<evidence type="ECO:0000313" key="3">
    <source>
        <dbReference type="Proteomes" id="UP000078541"/>
    </source>
</evidence>
<feature type="non-terminal residue" evidence="2">
    <location>
        <position position="1"/>
    </location>
</feature>
<evidence type="ECO:0000259" key="1">
    <source>
        <dbReference type="Pfam" id="PF01433"/>
    </source>
</evidence>
<keyword evidence="2" id="KW-0378">Hydrolase</keyword>
<dbReference type="STRING" id="34720.A0A151K3F3"/>
<dbReference type="GO" id="GO:0008237">
    <property type="term" value="F:metallopeptidase activity"/>
    <property type="evidence" value="ECO:0007669"/>
    <property type="project" value="InterPro"/>
</dbReference>
<dbReference type="SUPFAM" id="SSF55486">
    <property type="entry name" value="Metalloproteases ('zincins'), catalytic domain"/>
    <property type="match status" value="1"/>
</dbReference>
<dbReference type="GO" id="GO:0008270">
    <property type="term" value="F:zinc ion binding"/>
    <property type="evidence" value="ECO:0007669"/>
    <property type="project" value="InterPro"/>
</dbReference>
<dbReference type="EMBL" id="LKEZ01002801">
    <property type="protein sequence ID" value="KYN50646.1"/>
    <property type="molecule type" value="Genomic_DNA"/>
</dbReference>
<keyword evidence="2" id="KW-0031">Aminopeptidase</keyword>
<keyword evidence="2" id="KW-0645">Protease</keyword>
<proteinExistence type="predicted"/>
<gene>
    <name evidence="2" type="ORF">ALC56_00022</name>
</gene>
<name>A0A151K3F3_9HYME</name>
<sequence length="65" mass="7688">TNVLYDEKLDFIAWKFEMAFMIARKIAHQYIGNLIAQPSWFYLWLNEGIAAFLAMKTVNQVVLYK</sequence>
<dbReference type="Pfam" id="PF01433">
    <property type="entry name" value="Peptidase_M1"/>
    <property type="match status" value="1"/>
</dbReference>
<organism evidence="2 3">
    <name type="scientific">Trachymyrmex septentrionalis</name>
    <dbReference type="NCBI Taxonomy" id="34720"/>
    <lineage>
        <taxon>Eukaryota</taxon>
        <taxon>Metazoa</taxon>
        <taxon>Ecdysozoa</taxon>
        <taxon>Arthropoda</taxon>
        <taxon>Hexapoda</taxon>
        <taxon>Insecta</taxon>
        <taxon>Pterygota</taxon>
        <taxon>Neoptera</taxon>
        <taxon>Endopterygota</taxon>
        <taxon>Hymenoptera</taxon>
        <taxon>Apocrita</taxon>
        <taxon>Aculeata</taxon>
        <taxon>Formicoidea</taxon>
        <taxon>Formicidae</taxon>
        <taxon>Myrmicinae</taxon>
        <taxon>Trachymyrmex</taxon>
    </lineage>
</organism>
<dbReference type="InterPro" id="IPR014782">
    <property type="entry name" value="Peptidase_M1_dom"/>
</dbReference>
<protein>
    <submittedName>
        <fullName evidence="2">Glutamyl aminopeptidase</fullName>
    </submittedName>
</protein>
<dbReference type="Gene3D" id="1.10.390.10">
    <property type="entry name" value="Neutral Protease Domain 2"/>
    <property type="match status" value="1"/>
</dbReference>
<dbReference type="AlphaFoldDB" id="A0A151K3F3"/>
<keyword evidence="3" id="KW-1185">Reference proteome</keyword>